<dbReference type="InterPro" id="IPR008939">
    <property type="entry name" value="Lytic_TGlycosylase_superhlx_U"/>
</dbReference>
<feature type="domain" description="Lytic transglycosylase superhelical linker" evidence="5">
    <location>
        <begin position="429"/>
        <end position="492"/>
    </location>
</feature>
<dbReference type="GO" id="GO:0000270">
    <property type="term" value="P:peptidoglycan metabolic process"/>
    <property type="evidence" value="ECO:0007669"/>
    <property type="project" value="InterPro"/>
</dbReference>
<reference evidence="6 7" key="1">
    <citation type="journal article" date="2014" name="ISME J.">
        <title>Candidatus Competibacter-lineage genomes retrieved from metagenomes reveal functional metabolic diversity.</title>
        <authorList>
            <person name="McIlroy S.J."/>
            <person name="Albertsen M."/>
            <person name="Andresen E.K."/>
            <person name="Saunders A.M."/>
            <person name="Kristiansen R."/>
            <person name="Stokholm-Bjerregaard M."/>
            <person name="Nielsen K.L."/>
            <person name="Nielsen P.H."/>
        </authorList>
    </citation>
    <scope>NUCLEOTIDE SEQUENCE [LARGE SCALE GENOMIC DNA]</scope>
    <source>
        <strain evidence="6 7">Run_B_J11</strain>
    </source>
</reference>
<evidence type="ECO:0000259" key="5">
    <source>
        <dbReference type="Pfam" id="PF14718"/>
    </source>
</evidence>
<dbReference type="GO" id="GO:0016020">
    <property type="term" value="C:membrane"/>
    <property type="evidence" value="ECO:0007669"/>
    <property type="project" value="InterPro"/>
</dbReference>
<dbReference type="GO" id="GO:0008933">
    <property type="term" value="F:peptidoglycan lytic transglycosylase activity"/>
    <property type="evidence" value="ECO:0007669"/>
    <property type="project" value="InterPro"/>
</dbReference>
<dbReference type="PANTHER" id="PTHR37423">
    <property type="entry name" value="SOLUBLE LYTIC MUREIN TRANSGLYCOSYLASE-RELATED"/>
    <property type="match status" value="1"/>
</dbReference>
<dbReference type="Gene3D" id="1.25.20.10">
    <property type="entry name" value="Bacterial muramidases"/>
    <property type="match status" value="1"/>
</dbReference>
<dbReference type="AlphaFoldDB" id="A0A7U7GA18"/>
<evidence type="ECO:0000313" key="6">
    <source>
        <dbReference type="EMBL" id="CDH44426.1"/>
    </source>
</evidence>
<comment type="caution">
    <text evidence="6">The sequence shown here is derived from an EMBL/GenBank/DDBJ whole genome shotgun (WGS) entry which is preliminary data.</text>
</comment>
<dbReference type="Pfam" id="PF00760">
    <property type="entry name" value="Cucumo_coat"/>
    <property type="match status" value="1"/>
</dbReference>
<feature type="domain" description="Transglycosylase SLT" evidence="4">
    <location>
        <begin position="505"/>
        <end position="613"/>
    </location>
</feature>
<gene>
    <name evidence="6" type="ORF">BN874_1680002</name>
</gene>
<dbReference type="SUPFAM" id="SSF48435">
    <property type="entry name" value="Bacterial muramidases"/>
    <property type="match status" value="1"/>
</dbReference>
<dbReference type="OrthoDB" id="92254at2"/>
<keyword evidence="7" id="KW-1185">Reference proteome</keyword>
<dbReference type="Pfam" id="PF14718">
    <property type="entry name" value="SLT_L"/>
    <property type="match status" value="1"/>
</dbReference>
<dbReference type="Gene3D" id="1.10.1240.20">
    <property type="entry name" value="Lytic transglycosylase, superhelical linker domain"/>
    <property type="match status" value="1"/>
</dbReference>
<dbReference type="Pfam" id="PF01464">
    <property type="entry name" value="SLT"/>
    <property type="match status" value="1"/>
</dbReference>
<feature type="region of interest" description="Disordered" evidence="3">
    <location>
        <begin position="1"/>
        <end position="21"/>
    </location>
</feature>
<dbReference type="Gene3D" id="1.10.530.10">
    <property type="match status" value="1"/>
</dbReference>
<dbReference type="PANTHER" id="PTHR37423:SF5">
    <property type="entry name" value="SOLUBLE LYTIC MUREIN TRANSGLYCOSYLASE"/>
    <property type="match status" value="1"/>
</dbReference>
<name>A0A7U7GA18_9GAMM</name>
<evidence type="ECO:0000259" key="4">
    <source>
        <dbReference type="Pfam" id="PF01464"/>
    </source>
</evidence>
<dbReference type="InterPro" id="IPR000189">
    <property type="entry name" value="Transglyc_AS"/>
</dbReference>
<dbReference type="RefSeq" id="WP_081756192.1">
    <property type="nucleotide sequence ID" value="NZ_CBTK010000077.1"/>
</dbReference>
<dbReference type="Proteomes" id="UP000019184">
    <property type="component" value="Unassembled WGS sequence"/>
</dbReference>
<organism evidence="6 7">
    <name type="scientific">Candidatus Contendobacter odensis Run_B_J11</name>
    <dbReference type="NCBI Taxonomy" id="1400861"/>
    <lineage>
        <taxon>Bacteria</taxon>
        <taxon>Pseudomonadati</taxon>
        <taxon>Pseudomonadota</taxon>
        <taxon>Gammaproteobacteria</taxon>
        <taxon>Candidatus Competibacteraceae</taxon>
        <taxon>Candidatus Contendibacter</taxon>
    </lineage>
</organism>
<feature type="region of interest" description="Disordered" evidence="3">
    <location>
        <begin position="654"/>
        <end position="673"/>
    </location>
</feature>
<dbReference type="SUPFAM" id="SSF53955">
    <property type="entry name" value="Lysozyme-like"/>
    <property type="match status" value="1"/>
</dbReference>
<accession>A0A7U7GA18</accession>
<dbReference type="InterPro" id="IPR008258">
    <property type="entry name" value="Transglycosylase_SLT_dom_1"/>
</dbReference>
<dbReference type="PROSITE" id="PS00922">
    <property type="entry name" value="TRANSGLYCOSYLASE"/>
    <property type="match status" value="1"/>
</dbReference>
<evidence type="ECO:0000313" key="7">
    <source>
        <dbReference type="Proteomes" id="UP000019184"/>
    </source>
</evidence>
<evidence type="ECO:0000256" key="1">
    <source>
        <dbReference type="ARBA" id="ARBA00007734"/>
    </source>
</evidence>
<dbReference type="InterPro" id="IPR037061">
    <property type="entry name" value="Lytic_TGlycoase_superhlx_L_sf"/>
</dbReference>
<dbReference type="EMBL" id="CBTK010000077">
    <property type="protein sequence ID" value="CDH44426.1"/>
    <property type="molecule type" value="Genomic_DNA"/>
</dbReference>
<dbReference type="GO" id="GO:0004553">
    <property type="term" value="F:hydrolase activity, hydrolyzing O-glycosyl compounds"/>
    <property type="evidence" value="ECO:0007669"/>
    <property type="project" value="InterPro"/>
</dbReference>
<sequence length="673" mass="76243">MNQRRSRRGASYLNPAGTPSGSGWRLPRRGWIPLLVAMLTIGIGGDASATESLSAWREAFQNADQALRNGVSVDYASLRTYPLYPYLRYQELSRRLPELPAAEVREFLQTYADSPLAERLRGIWLRQLATARRWDDYGRDAVPSRDPELDCWRRQALLNSGQKESALLGFSTLWLRGTALPVACDPVITVWRSQGGITPELLWQRFALAMDRNSLGLAKTLREAMPAADRKLADHWLVIADDPPRLLENGRFDFSDPRTGLIVSDGLERWGKRDGLAAAAALDTLKQRDPQLAPRLVEVERWLALWIASDYHPTALARLAAVPDTMVDRDVREWRVRICLRQGDWPAALYWLDQLPAEERDSPRWQYWRGRTLEALGRVEEAKPIYQSIAQQRDYHGFLAADRLSTPYAIPSTPLTIPATELDALLTGSPGLQRARELYILGRELEADAEWRQATQGFDRPALQQAAVLAHRWDWHPQAIATISRAEHWDDLELRFPLAYREGVINNARTDTVDPAWVYAVIRQESSFRPDARSPVGALGLMQIMPATGRQIAQELRDVSADNPPLLRPDINIRYGVHYLRQILERLQDNPMLATAAYNAGPNKVAQWLPARDTVPADVWAETIPYRETRSYVQRVMEYAAIYQRRLGAQSPETTLGARMKPVLPPEATRPNG</sequence>
<comment type="similarity">
    <text evidence="1">Belongs to the transglycosylase Slt family.</text>
</comment>
<protein>
    <submittedName>
        <fullName evidence="6">Lytic transglycosylase catalytic</fullName>
    </submittedName>
</protein>
<dbReference type="CDD" id="cd13401">
    <property type="entry name" value="Slt70-like"/>
    <property type="match status" value="1"/>
</dbReference>
<evidence type="ECO:0000256" key="2">
    <source>
        <dbReference type="ARBA" id="ARBA00022729"/>
    </source>
</evidence>
<dbReference type="GO" id="GO:0042597">
    <property type="term" value="C:periplasmic space"/>
    <property type="evidence" value="ECO:0007669"/>
    <property type="project" value="InterPro"/>
</dbReference>
<evidence type="ECO:0000256" key="3">
    <source>
        <dbReference type="SAM" id="MobiDB-lite"/>
    </source>
</evidence>
<proteinExistence type="inferred from homology"/>
<dbReference type="InterPro" id="IPR012289">
    <property type="entry name" value="Lytic_TGlycosylase_superhlx_L"/>
</dbReference>
<dbReference type="InterPro" id="IPR023346">
    <property type="entry name" value="Lysozyme-like_dom_sf"/>
</dbReference>
<keyword evidence="2" id="KW-0732">Signal</keyword>